<proteinExistence type="predicted"/>
<dbReference type="EMBL" id="BDHI01000029">
    <property type="protein sequence ID" value="GCB27676.1"/>
    <property type="molecule type" value="Genomic_DNA"/>
</dbReference>
<gene>
    <name evidence="2" type="ORF">AAWM_10561</name>
</gene>
<organism evidence="2 3">
    <name type="scientific">Aspergillus awamori</name>
    <name type="common">Black koji mold</name>
    <dbReference type="NCBI Taxonomy" id="105351"/>
    <lineage>
        <taxon>Eukaryota</taxon>
        <taxon>Fungi</taxon>
        <taxon>Dikarya</taxon>
        <taxon>Ascomycota</taxon>
        <taxon>Pezizomycotina</taxon>
        <taxon>Eurotiomycetes</taxon>
        <taxon>Eurotiomycetidae</taxon>
        <taxon>Eurotiales</taxon>
        <taxon>Aspergillaceae</taxon>
        <taxon>Aspergillus</taxon>
    </lineage>
</organism>
<comment type="caution">
    <text evidence="2">The sequence shown here is derived from an EMBL/GenBank/DDBJ whole genome shotgun (WGS) entry which is preliminary data.</text>
</comment>
<dbReference type="PANTHER" id="PTHR24148:SF78">
    <property type="entry name" value="HETEROKARYON INCOMPATIBILITY DOMAIN-CONTAINING PROTEIN"/>
    <property type="match status" value="1"/>
</dbReference>
<dbReference type="Pfam" id="PF06985">
    <property type="entry name" value="HET"/>
    <property type="match status" value="1"/>
</dbReference>
<dbReference type="STRING" id="105351.A0A401L825"/>
<protein>
    <submittedName>
        <fullName evidence="2">Heterokaryon incompatibility protein 6, OR allele</fullName>
    </submittedName>
</protein>
<name>A0A401L825_ASPAW</name>
<reference evidence="2 3" key="1">
    <citation type="submission" date="2016-09" db="EMBL/GenBank/DDBJ databases">
        <title>Aspergillus awamori IFM 58123T.</title>
        <authorList>
            <person name="Kusuya Y."/>
            <person name="Shimizu M."/>
            <person name="Takahashi H."/>
            <person name="Yaguchi T."/>
        </authorList>
    </citation>
    <scope>NUCLEOTIDE SEQUENCE [LARGE SCALE GENOMIC DNA]</scope>
    <source>
        <strain evidence="2 3">IFM 58123</strain>
    </source>
</reference>
<dbReference type="PANTHER" id="PTHR24148">
    <property type="entry name" value="ANKYRIN REPEAT DOMAIN-CONTAINING PROTEIN 39 HOMOLOG-RELATED"/>
    <property type="match status" value="1"/>
</dbReference>
<dbReference type="AlphaFoldDB" id="A0A401L825"/>
<accession>A0A401L825</accession>
<dbReference type="InterPro" id="IPR052895">
    <property type="entry name" value="HetReg/Transcr_Mod"/>
</dbReference>
<evidence type="ECO:0000259" key="1">
    <source>
        <dbReference type="Pfam" id="PF06985"/>
    </source>
</evidence>
<evidence type="ECO:0000313" key="3">
    <source>
        <dbReference type="Proteomes" id="UP000286921"/>
    </source>
</evidence>
<evidence type="ECO:0000313" key="2">
    <source>
        <dbReference type="EMBL" id="GCB27676.1"/>
    </source>
</evidence>
<feature type="domain" description="Heterokaryon incompatibility" evidence="1">
    <location>
        <begin position="49"/>
        <end position="185"/>
    </location>
</feature>
<dbReference type="Proteomes" id="UP000286921">
    <property type="component" value="Unassembled WGS sequence"/>
</dbReference>
<dbReference type="InterPro" id="IPR010730">
    <property type="entry name" value="HET"/>
</dbReference>
<keyword evidence="3" id="KW-1185">Reference proteome</keyword>
<sequence>MIAYTYSALPPGSFTRMIRLLPQRERNAPIECILINYDLSVSESRNHLYEALSYTWGSNDKPQAVLIGGSLLPVTENLHTALSYLRDHQLERTLWVDAICINQEDEDEKNTHIPLMRAIYAQADRVIVWLGEPDHAGPNALDTIHQLAENKVLLYAGTESVDLSEADHVACMRLLRHDWFRRIWVSWGLSVFTSAQLNPQQVLQEVGVARSIMFRCGLAQVNGYSFCEGLSRLKLSLLPDHVLTVIPLVRSSIIRPRNSRKLPGNLPLGELIDMYHTHFAAVPHDKIYALLGLCSDDLKTPCLRPNYRLAFSAVVKQIVNYIFMGNHTVAVLSDTNIAVIKGKGWILGHIVSVERSTPLHDYQTIGIGFHENALGMFFETQWGNKWVIHASATLIQVYDIVCFLHNAPKPTIIRLGKGKISVVVSMATPDMVKKKTGYESFRRHSKTKISDLRKQFQLIYAPPIDLFFTWDISPPARESRSELTSLKVPTSTTSSSLGQTLEGKEQEYGCLKLILEDIIVNILKSDDFEAQFEPMKRLLCQTQVQIPVSERVLEAAAARYDIAYKLLKILLDDQRKRVSIIEISVRNATSIYELMGILFLRTADSYITERVIDETSQNPQGNSIIKLFYQYQKSLPVSEQAVENAAKHTFGLDIILLFYYYHQNSLPISERAVQNAVEHIDGLDILRLFYQHQRCLPISGHAVQNAVEQIDGLDILRLFYQHQGNLPISELAVQNAVEHIDGLDILRLFYQHQKCLPISEHAVQNVVEHVKGLDILCLFYQDQDNLPISEHAVQNVVGHVKGLDILRLFYQHQTCLPISEEAVETAVHYPNGIEILRLFYQHQDNLPISEEAVETAVHYPDGIEILRLFYQHQDNLPISEEAVETAVHYPDGIEILRLFYQHQHNLPISEEVIEAAVKYNDRLEILRLFYQHQDTLPFSEDLLNAVVQLPDGTELLQFLFKQQSCPPISASTIQNAILSPHALKKVHLLQQYYQERFPISEAVVTAVMNHTDGPNSVRQRYQQDKGLPISKETVSTAIMDSNCFENLNFLYKLQKSLPINKAAVEFIVMELLEPGDEGSRLRDLAGENTGYEYRRKCLKLIYQHQSDVVLRAAKDSIVKDKIIHMLREFDEQENE</sequence>